<keyword evidence="6 13" id="KW-0812">Transmembrane</keyword>
<evidence type="ECO:0000256" key="8">
    <source>
        <dbReference type="ARBA" id="ARBA00022741"/>
    </source>
</evidence>
<evidence type="ECO:0000256" key="11">
    <source>
        <dbReference type="ARBA" id="ARBA00022989"/>
    </source>
</evidence>
<proteinExistence type="predicted"/>
<dbReference type="GO" id="GO:0016887">
    <property type="term" value="F:ATP hydrolysis activity"/>
    <property type="evidence" value="ECO:0007669"/>
    <property type="project" value="InterPro"/>
</dbReference>
<evidence type="ECO:0000256" key="4">
    <source>
        <dbReference type="ARBA" id="ARBA00022475"/>
    </source>
</evidence>
<keyword evidence="3" id="KW-0813">Transport</keyword>
<evidence type="ECO:0000256" key="3">
    <source>
        <dbReference type="ARBA" id="ARBA00022448"/>
    </source>
</evidence>
<dbReference type="CDD" id="cd06579">
    <property type="entry name" value="TM_PBP1_transp_AraH_like"/>
    <property type="match status" value="1"/>
</dbReference>
<evidence type="ECO:0000313" key="15">
    <source>
        <dbReference type="EMBL" id="GBC99031.1"/>
    </source>
</evidence>
<protein>
    <submittedName>
        <fullName evidence="15">Ribose import ATP-binding protein RbsA</fullName>
        <ecNumber evidence="15">3.6.3.17</ecNumber>
    </submittedName>
</protein>
<feature type="transmembrane region" description="Helical" evidence="13">
    <location>
        <begin position="631"/>
        <end position="653"/>
    </location>
</feature>
<dbReference type="InterPro" id="IPR001851">
    <property type="entry name" value="ABC_transp_permease"/>
</dbReference>
<dbReference type="CDD" id="cd03216">
    <property type="entry name" value="ABC_Carb_Monos_I"/>
    <property type="match status" value="1"/>
</dbReference>
<feature type="transmembrane region" description="Helical" evidence="13">
    <location>
        <begin position="604"/>
        <end position="625"/>
    </location>
</feature>
<dbReference type="PROSITE" id="PS50893">
    <property type="entry name" value="ABC_TRANSPORTER_2"/>
    <property type="match status" value="2"/>
</dbReference>
<dbReference type="Gene3D" id="3.40.50.300">
    <property type="entry name" value="P-loop containing nucleotide triphosphate hydrolases"/>
    <property type="match status" value="2"/>
</dbReference>
<evidence type="ECO:0000256" key="6">
    <source>
        <dbReference type="ARBA" id="ARBA00022692"/>
    </source>
</evidence>
<evidence type="ECO:0000259" key="14">
    <source>
        <dbReference type="PROSITE" id="PS50893"/>
    </source>
</evidence>
<keyword evidence="9 15" id="KW-0067">ATP-binding</keyword>
<dbReference type="SMART" id="SM00382">
    <property type="entry name" value="AAA"/>
    <property type="match status" value="2"/>
</dbReference>
<comment type="caution">
    <text evidence="15">The sequence shown here is derived from an EMBL/GenBank/DDBJ whole genome shotgun (WGS) entry which is preliminary data.</text>
</comment>
<organism evidence="15 16">
    <name type="scientific">Candidatus Fervidibacter japonicus</name>
    <dbReference type="NCBI Taxonomy" id="2035412"/>
    <lineage>
        <taxon>Bacteria</taxon>
        <taxon>Candidatus Fervidibacterota</taxon>
        <taxon>Candidatus Fervidibacter</taxon>
    </lineage>
</organism>
<evidence type="ECO:0000256" key="2">
    <source>
        <dbReference type="ARBA" id="ARBA00004651"/>
    </source>
</evidence>
<comment type="subcellular location">
    <subcellularLocation>
        <location evidence="2">Cell membrane</location>
        <topology evidence="2">Multi-pass membrane protein</topology>
    </subcellularLocation>
    <subcellularLocation>
        <location evidence="1">Cell membrane</location>
        <topology evidence="1">Peripheral membrane protein</topology>
    </subcellularLocation>
</comment>
<evidence type="ECO:0000256" key="12">
    <source>
        <dbReference type="ARBA" id="ARBA00023136"/>
    </source>
</evidence>
<feature type="transmembrane region" description="Helical" evidence="13">
    <location>
        <begin position="674"/>
        <end position="695"/>
    </location>
</feature>
<keyword evidence="15" id="KW-0378">Hydrolase</keyword>
<feature type="transmembrane region" description="Helical" evidence="13">
    <location>
        <begin position="757"/>
        <end position="788"/>
    </location>
</feature>
<name>A0A2H5XCX1_9BACT</name>
<dbReference type="EMBL" id="BEHT01000019">
    <property type="protein sequence ID" value="GBC99031.1"/>
    <property type="molecule type" value="Genomic_DNA"/>
</dbReference>
<evidence type="ECO:0000256" key="5">
    <source>
        <dbReference type="ARBA" id="ARBA00022597"/>
    </source>
</evidence>
<dbReference type="AlphaFoldDB" id="A0A2H5XCX1"/>
<dbReference type="GO" id="GO:0005886">
    <property type="term" value="C:plasma membrane"/>
    <property type="evidence" value="ECO:0007669"/>
    <property type="project" value="UniProtKB-SubCell"/>
</dbReference>
<dbReference type="InterPro" id="IPR050107">
    <property type="entry name" value="ABC_carbohydrate_import_ATPase"/>
</dbReference>
<dbReference type="InterPro" id="IPR027417">
    <property type="entry name" value="P-loop_NTPase"/>
</dbReference>
<keyword evidence="4" id="KW-1003">Cell membrane</keyword>
<dbReference type="Pfam" id="PF02653">
    <property type="entry name" value="BPD_transp_2"/>
    <property type="match status" value="1"/>
</dbReference>
<dbReference type="PANTHER" id="PTHR43790">
    <property type="entry name" value="CARBOHYDRATE TRANSPORT ATP-BINDING PROTEIN MG119-RELATED"/>
    <property type="match status" value="1"/>
</dbReference>
<keyword evidence="12 13" id="KW-0472">Membrane</keyword>
<dbReference type="FunFam" id="3.40.50.300:FF:000127">
    <property type="entry name" value="Ribose import ATP-binding protein RbsA"/>
    <property type="match status" value="1"/>
</dbReference>
<feature type="domain" description="ABC transporter" evidence="14">
    <location>
        <begin position="9"/>
        <end position="244"/>
    </location>
</feature>
<feature type="domain" description="ABC transporter" evidence="14">
    <location>
        <begin position="256"/>
        <end position="499"/>
    </location>
</feature>
<gene>
    <name evidence="15" type="primary">rbsA_2</name>
    <name evidence="15" type="ORF">HRbin17_01552</name>
</gene>
<evidence type="ECO:0000313" key="16">
    <source>
        <dbReference type="Proteomes" id="UP000236173"/>
    </source>
</evidence>
<dbReference type="PROSITE" id="PS00211">
    <property type="entry name" value="ABC_TRANSPORTER_1"/>
    <property type="match status" value="1"/>
</dbReference>
<accession>A0A2H5XCX1</accession>
<dbReference type="Pfam" id="PF00005">
    <property type="entry name" value="ABC_tran"/>
    <property type="match status" value="2"/>
</dbReference>
<dbReference type="InterPro" id="IPR003439">
    <property type="entry name" value="ABC_transporter-like_ATP-bd"/>
</dbReference>
<evidence type="ECO:0000256" key="7">
    <source>
        <dbReference type="ARBA" id="ARBA00022737"/>
    </source>
</evidence>
<reference evidence="16" key="1">
    <citation type="submission" date="2017-09" db="EMBL/GenBank/DDBJ databases">
        <title>Metaegenomics of thermophilic ammonia-oxidizing enrichment culture.</title>
        <authorList>
            <person name="Kato S."/>
            <person name="Suzuki K."/>
        </authorList>
    </citation>
    <scope>NUCLEOTIDE SEQUENCE [LARGE SCALE GENOMIC DNA]</scope>
</reference>
<dbReference type="GO" id="GO:0005524">
    <property type="term" value="F:ATP binding"/>
    <property type="evidence" value="ECO:0007669"/>
    <property type="project" value="UniProtKB-KW"/>
</dbReference>
<sequence length="830" mass="87609">MTAMAKGTLELRDIGKSFAGVQALRGVTLTLAAGEIHALVGENGAGKSTLIKIAGGVFPPDSGAVLLDGKPVRFTDPRDAQRHGIVVIHQTPMLCPHLSVTENILLGHLPTRGGLVRWRYAHQQAAALLAELGATLPLDTPVGNLSAAQQQLVALARALSLQARWLVLDEPTAALSRSEAERLFAILRRLKGQGVSILFVSHRLDEVLELADRVTVLRDGEKVATLPAAEATREQLIALMAGRPVVSLSPAARSAHRGKLLLRLGDVCVPSFAEGVCLEVRAGEIVGLFGLVGAGRSELAQALVGLRPIASGVVEWQGKPVRFRNPQEALAAGLAYLPEDRLRQGLLLPRSIRENIALPNLRQFSRFGVVNERGERTVAQKQVAALRVRATSPEQPVAQLSGGNQQKVALAKWLLTEPQLLILDEPTHGIDVATKSEIHRLVADLKAQGKGILLISSELEELQALSDRIVVMRQGRIVGEFEPDASPQDILRAAFASDTVRPVAAVSEPQTMAVNAYSPLRRWLLSREVSLLLFIVAVASFVGWRNPAFLAGEHWLTLVQESAPTLLAAGAMTAVIVSGNLDLSVGSMLGACAMAAGHAAKSGWALPSVLAVAVALGAGIGWVNGALTTRLAISSVVVTLGMLGIVRGMMLVFTKGYWVIGLPDSFRWLGIGEVMGVPNPVWVAAAVLVLLGLALSQTVWGRDLYAIGSNMTAAWIAGVPVRQRIVSVFVLGGALTGLAALLYAARFPVVQSETGKGFELAVITAAVLGGVNIFGGAGSVVGAALGAFAVSVLHSALTFLQVPGEWDTFALGGLILLSVAIDAWRHRKGT</sequence>
<feature type="transmembrane region" description="Helical" evidence="13">
    <location>
        <begin position="725"/>
        <end position="745"/>
    </location>
</feature>
<evidence type="ECO:0000256" key="10">
    <source>
        <dbReference type="ARBA" id="ARBA00022967"/>
    </source>
</evidence>
<feature type="transmembrane region" description="Helical" evidence="13">
    <location>
        <begin position="529"/>
        <end position="546"/>
    </location>
</feature>
<dbReference type="Proteomes" id="UP000236173">
    <property type="component" value="Unassembled WGS sequence"/>
</dbReference>
<dbReference type="PANTHER" id="PTHR43790:SF3">
    <property type="entry name" value="D-ALLOSE IMPORT ATP-BINDING PROTEIN ALSA-RELATED"/>
    <property type="match status" value="1"/>
</dbReference>
<keyword evidence="8" id="KW-0547">Nucleotide-binding</keyword>
<dbReference type="GO" id="GO:0022857">
    <property type="term" value="F:transmembrane transporter activity"/>
    <property type="evidence" value="ECO:0007669"/>
    <property type="project" value="InterPro"/>
</dbReference>
<keyword evidence="11 13" id="KW-1133">Transmembrane helix</keyword>
<dbReference type="InterPro" id="IPR003593">
    <property type="entry name" value="AAA+_ATPase"/>
</dbReference>
<feature type="transmembrane region" description="Helical" evidence="13">
    <location>
        <begin position="566"/>
        <end position="592"/>
    </location>
</feature>
<dbReference type="SUPFAM" id="SSF52540">
    <property type="entry name" value="P-loop containing nucleoside triphosphate hydrolases"/>
    <property type="match status" value="2"/>
</dbReference>
<keyword evidence="10" id="KW-1278">Translocase</keyword>
<keyword evidence="7" id="KW-0677">Repeat</keyword>
<evidence type="ECO:0000256" key="9">
    <source>
        <dbReference type="ARBA" id="ARBA00022840"/>
    </source>
</evidence>
<dbReference type="CDD" id="cd03215">
    <property type="entry name" value="ABC_Carb_Monos_II"/>
    <property type="match status" value="1"/>
</dbReference>
<dbReference type="InterPro" id="IPR017871">
    <property type="entry name" value="ABC_transporter-like_CS"/>
</dbReference>
<evidence type="ECO:0000256" key="1">
    <source>
        <dbReference type="ARBA" id="ARBA00004202"/>
    </source>
</evidence>
<keyword evidence="5" id="KW-0762">Sugar transport</keyword>
<dbReference type="EC" id="3.6.3.17" evidence="15"/>
<evidence type="ECO:0000256" key="13">
    <source>
        <dbReference type="SAM" id="Phobius"/>
    </source>
</evidence>